<dbReference type="PANTHER" id="PTHR15492">
    <property type="entry name" value="CYCLIN D1-BINDING PROTEIN 1"/>
    <property type="match status" value="1"/>
</dbReference>
<dbReference type="EMBL" id="JH795866">
    <property type="protein sequence ID" value="EJU00724.1"/>
    <property type="molecule type" value="Genomic_DNA"/>
</dbReference>
<evidence type="ECO:0000313" key="4">
    <source>
        <dbReference type="Proteomes" id="UP000030653"/>
    </source>
</evidence>
<dbReference type="Gene3D" id="1.20.1410.10">
    <property type="entry name" value="I/LWEQ domain"/>
    <property type="match status" value="1"/>
</dbReference>
<dbReference type="Pfam" id="PF13324">
    <property type="entry name" value="GCIP_N"/>
    <property type="match status" value="1"/>
</dbReference>
<protein>
    <recommendedName>
        <fullName evidence="2">Cyclin-D1-binding protein 1-like N-terminal domain-containing protein</fullName>
    </recommendedName>
</protein>
<dbReference type="STRING" id="1858805.M5FWH7"/>
<name>M5FWH7_DACPD</name>
<dbReference type="InterPro" id="IPR026907">
    <property type="entry name" value="GCIP-like"/>
</dbReference>
<dbReference type="OMA" id="CTACINQ"/>
<feature type="domain" description="Cyclin-D1-binding protein 1-like N-terminal" evidence="2">
    <location>
        <begin position="52"/>
        <end position="195"/>
    </location>
</feature>
<evidence type="ECO:0000259" key="2">
    <source>
        <dbReference type="Pfam" id="PF13324"/>
    </source>
</evidence>
<keyword evidence="4" id="KW-1185">Reference proteome</keyword>
<evidence type="ECO:0000256" key="1">
    <source>
        <dbReference type="SAM" id="MobiDB-lite"/>
    </source>
</evidence>
<dbReference type="AlphaFoldDB" id="M5FWH7"/>
<organism evidence="3 4">
    <name type="scientific">Dacryopinax primogenitus (strain DJM 731)</name>
    <name type="common">Brown rot fungus</name>
    <dbReference type="NCBI Taxonomy" id="1858805"/>
    <lineage>
        <taxon>Eukaryota</taxon>
        <taxon>Fungi</taxon>
        <taxon>Dikarya</taxon>
        <taxon>Basidiomycota</taxon>
        <taxon>Agaricomycotina</taxon>
        <taxon>Dacrymycetes</taxon>
        <taxon>Dacrymycetales</taxon>
        <taxon>Dacrymycetaceae</taxon>
        <taxon>Dacryopinax</taxon>
    </lineage>
</organism>
<dbReference type="OrthoDB" id="41588at2759"/>
<feature type="region of interest" description="Disordered" evidence="1">
    <location>
        <begin position="194"/>
        <end position="226"/>
    </location>
</feature>
<reference evidence="3 4" key="1">
    <citation type="journal article" date="2012" name="Science">
        <title>The Paleozoic origin of enzymatic lignin decomposition reconstructed from 31 fungal genomes.</title>
        <authorList>
            <person name="Floudas D."/>
            <person name="Binder M."/>
            <person name="Riley R."/>
            <person name="Barry K."/>
            <person name="Blanchette R.A."/>
            <person name="Henrissat B."/>
            <person name="Martinez A.T."/>
            <person name="Otillar R."/>
            <person name="Spatafora J.W."/>
            <person name="Yadav J.S."/>
            <person name="Aerts A."/>
            <person name="Benoit I."/>
            <person name="Boyd A."/>
            <person name="Carlson A."/>
            <person name="Copeland A."/>
            <person name="Coutinho P.M."/>
            <person name="de Vries R.P."/>
            <person name="Ferreira P."/>
            <person name="Findley K."/>
            <person name="Foster B."/>
            <person name="Gaskell J."/>
            <person name="Glotzer D."/>
            <person name="Gorecki P."/>
            <person name="Heitman J."/>
            <person name="Hesse C."/>
            <person name="Hori C."/>
            <person name="Igarashi K."/>
            <person name="Jurgens J.A."/>
            <person name="Kallen N."/>
            <person name="Kersten P."/>
            <person name="Kohler A."/>
            <person name="Kuees U."/>
            <person name="Kumar T.K.A."/>
            <person name="Kuo A."/>
            <person name="LaButti K."/>
            <person name="Larrondo L.F."/>
            <person name="Lindquist E."/>
            <person name="Ling A."/>
            <person name="Lombard V."/>
            <person name="Lucas S."/>
            <person name="Lundell T."/>
            <person name="Martin R."/>
            <person name="McLaughlin D.J."/>
            <person name="Morgenstern I."/>
            <person name="Morin E."/>
            <person name="Murat C."/>
            <person name="Nagy L.G."/>
            <person name="Nolan M."/>
            <person name="Ohm R.A."/>
            <person name="Patyshakuliyeva A."/>
            <person name="Rokas A."/>
            <person name="Ruiz-Duenas F.J."/>
            <person name="Sabat G."/>
            <person name="Salamov A."/>
            <person name="Samejima M."/>
            <person name="Schmutz J."/>
            <person name="Slot J.C."/>
            <person name="St John F."/>
            <person name="Stenlid J."/>
            <person name="Sun H."/>
            <person name="Sun S."/>
            <person name="Syed K."/>
            <person name="Tsang A."/>
            <person name="Wiebenga A."/>
            <person name="Young D."/>
            <person name="Pisabarro A."/>
            <person name="Eastwood D.C."/>
            <person name="Martin F."/>
            <person name="Cullen D."/>
            <person name="Grigoriev I.V."/>
            <person name="Hibbett D.S."/>
        </authorList>
    </citation>
    <scope>NUCLEOTIDE SEQUENCE [LARGE SCALE GENOMIC DNA]</scope>
    <source>
        <strain evidence="3 4">DJM-731 SS1</strain>
    </source>
</reference>
<dbReference type="GO" id="GO:0005634">
    <property type="term" value="C:nucleus"/>
    <property type="evidence" value="ECO:0007669"/>
    <property type="project" value="TreeGrafter"/>
</dbReference>
<dbReference type="Proteomes" id="UP000030653">
    <property type="component" value="Unassembled WGS sequence"/>
</dbReference>
<dbReference type="GeneID" id="63688149"/>
<accession>M5FWH7</accession>
<dbReference type="InterPro" id="IPR049317">
    <property type="entry name" value="GCIP-like_N"/>
</dbReference>
<gene>
    <name evidence="3" type="ORF">DACRYDRAFT_23082</name>
</gene>
<dbReference type="HOGENOM" id="CLU_059613_0_0_1"/>
<dbReference type="PANTHER" id="PTHR15492:SF1">
    <property type="entry name" value="CYCLIN-D1-BINDING PROTEIN 1"/>
    <property type="match status" value="1"/>
</dbReference>
<dbReference type="RefSeq" id="XP_040627621.1">
    <property type="nucleotide sequence ID" value="XM_040773087.1"/>
</dbReference>
<feature type="compositionally biased region" description="Acidic residues" evidence="1">
    <location>
        <begin position="206"/>
        <end position="225"/>
    </location>
</feature>
<proteinExistence type="predicted"/>
<evidence type="ECO:0000313" key="3">
    <source>
        <dbReference type="EMBL" id="EJU00724.1"/>
    </source>
</evidence>
<sequence length="374" mass="41204">MSNSHDDITAALGKTSSLCNLGLKALRAPNAQAPQSAGELPPLTVLRTDYVSLLSLLYNRALSLSLALKPPITSAAVTKVLSDVNDDLGRFTNCTLSIDDERHGSEMKKQMRWGAEEVLEGVQRTVDSALQAVNSGAVEEGDKRDLIPVAALLSAIESLKWRLPKDNTDAILRRWEMDSAALDDGVRETREMIEEGDERAQKAGGDADEPEEEDEEDAGGWDELGDGFGNEVLSGQELDRVKKVFSLLRLVTLLHKRLFVHHLKIARSPPLSEEHVVALFRHSAPLVSSTDELASALYTPQDVPVILSRIKGVHEHVEKYKTVWNAWDAESGLAALSVGEKPGKEDEDATNRKWFDMCFVQIDRVVKDLEHTLA</sequence>